<proteinExistence type="predicted"/>
<accession>A0A1I6IYS3</accession>
<dbReference type="AlphaFoldDB" id="A0A1I6IYS3"/>
<protein>
    <submittedName>
        <fullName evidence="1">Uncharacterized protein</fullName>
    </submittedName>
</protein>
<dbReference type="Proteomes" id="UP000214760">
    <property type="component" value="Unassembled WGS sequence"/>
</dbReference>
<gene>
    <name evidence="1" type="ORF">SAMN02910262_00999</name>
</gene>
<name>A0A1I6IYS3_9FIRM</name>
<dbReference type="EMBL" id="FOZC01000004">
    <property type="protein sequence ID" value="SFR71843.1"/>
    <property type="molecule type" value="Genomic_DNA"/>
</dbReference>
<evidence type="ECO:0000313" key="1">
    <source>
        <dbReference type="EMBL" id="SFR71843.1"/>
    </source>
</evidence>
<organism evidence="1 2">
    <name type="scientific">[Clostridium] aminophilum</name>
    <dbReference type="NCBI Taxonomy" id="1526"/>
    <lineage>
        <taxon>Bacteria</taxon>
        <taxon>Bacillati</taxon>
        <taxon>Bacillota</taxon>
        <taxon>Clostridia</taxon>
        <taxon>Lachnospirales</taxon>
        <taxon>Lachnospiraceae</taxon>
    </lineage>
</organism>
<reference evidence="1 2" key="1">
    <citation type="submission" date="2016-10" db="EMBL/GenBank/DDBJ databases">
        <authorList>
            <person name="de Groot N.N."/>
        </authorList>
    </citation>
    <scope>NUCLEOTIDE SEQUENCE [LARGE SCALE GENOMIC DNA]</scope>
    <source>
        <strain evidence="1 2">F</strain>
    </source>
</reference>
<evidence type="ECO:0000313" key="2">
    <source>
        <dbReference type="Proteomes" id="UP000214760"/>
    </source>
</evidence>
<sequence length="142" mass="15787">MTGAYSDSKFECLRCRSGRRKTEVHWTSCAVSRSYLEKTSKGCPFFVVVRARPCSNRSNVSAAAPVGAKTEVHWTSCAVSRSLQRAKNIREGCPFLSLFEHGRAQTVRKSPLSLRSAQNRGPLDLVRRLALLFIIPISVTCL</sequence>